<dbReference type="CDD" id="cd00082">
    <property type="entry name" value="HisKA"/>
    <property type="match status" value="1"/>
</dbReference>
<keyword evidence="18" id="KW-1185">Reference proteome</keyword>
<dbReference type="InterPro" id="IPR004358">
    <property type="entry name" value="Sig_transdc_His_kin-like_C"/>
</dbReference>
<evidence type="ECO:0000256" key="4">
    <source>
        <dbReference type="ARBA" id="ARBA00022475"/>
    </source>
</evidence>
<evidence type="ECO:0000259" key="16">
    <source>
        <dbReference type="PROSITE" id="PS50885"/>
    </source>
</evidence>
<dbReference type="InterPro" id="IPR003660">
    <property type="entry name" value="HAMP_dom"/>
</dbReference>
<evidence type="ECO:0000256" key="10">
    <source>
        <dbReference type="ARBA" id="ARBA00022840"/>
    </source>
</evidence>
<dbReference type="SUPFAM" id="SSF47384">
    <property type="entry name" value="Homodimeric domain of signal transducing histidine kinase"/>
    <property type="match status" value="1"/>
</dbReference>
<reference evidence="17 18" key="1">
    <citation type="submission" date="2023-07" db="EMBL/GenBank/DDBJ databases">
        <title>Sorghum-associated microbial communities from plants grown in Nebraska, USA.</title>
        <authorList>
            <person name="Schachtman D."/>
        </authorList>
    </citation>
    <scope>NUCLEOTIDE SEQUENCE [LARGE SCALE GENOMIC DNA]</scope>
    <source>
        <strain evidence="17 18">CC258</strain>
    </source>
</reference>
<dbReference type="Pfam" id="PF00672">
    <property type="entry name" value="HAMP"/>
    <property type="match status" value="1"/>
</dbReference>
<evidence type="ECO:0000256" key="12">
    <source>
        <dbReference type="ARBA" id="ARBA00023012"/>
    </source>
</evidence>
<evidence type="ECO:0000256" key="1">
    <source>
        <dbReference type="ARBA" id="ARBA00000085"/>
    </source>
</evidence>
<evidence type="ECO:0000256" key="5">
    <source>
        <dbReference type="ARBA" id="ARBA00022553"/>
    </source>
</evidence>
<evidence type="ECO:0000256" key="2">
    <source>
        <dbReference type="ARBA" id="ARBA00004651"/>
    </source>
</evidence>
<evidence type="ECO:0000313" key="17">
    <source>
        <dbReference type="EMBL" id="MDR6550921.1"/>
    </source>
</evidence>
<dbReference type="Gene3D" id="6.10.340.10">
    <property type="match status" value="1"/>
</dbReference>
<dbReference type="InterPro" id="IPR003661">
    <property type="entry name" value="HisK_dim/P_dom"/>
</dbReference>
<dbReference type="InterPro" id="IPR036097">
    <property type="entry name" value="HisK_dim/P_sf"/>
</dbReference>
<evidence type="ECO:0000256" key="7">
    <source>
        <dbReference type="ARBA" id="ARBA00022692"/>
    </source>
</evidence>
<dbReference type="SUPFAM" id="SSF158472">
    <property type="entry name" value="HAMP domain-like"/>
    <property type="match status" value="1"/>
</dbReference>
<keyword evidence="6" id="KW-0808">Transferase</keyword>
<dbReference type="PROSITE" id="PS50885">
    <property type="entry name" value="HAMP"/>
    <property type="match status" value="1"/>
</dbReference>
<keyword evidence="4" id="KW-1003">Cell membrane</keyword>
<evidence type="ECO:0000259" key="15">
    <source>
        <dbReference type="PROSITE" id="PS50109"/>
    </source>
</evidence>
<comment type="catalytic activity">
    <reaction evidence="1">
        <text>ATP + protein L-histidine = ADP + protein N-phospho-L-histidine.</text>
        <dbReference type="EC" id="2.7.13.3"/>
    </reaction>
</comment>
<keyword evidence="10" id="KW-0067">ATP-binding</keyword>
<keyword evidence="13 14" id="KW-0472">Membrane</keyword>
<evidence type="ECO:0000256" key="6">
    <source>
        <dbReference type="ARBA" id="ARBA00022679"/>
    </source>
</evidence>
<evidence type="ECO:0000256" key="14">
    <source>
        <dbReference type="SAM" id="Phobius"/>
    </source>
</evidence>
<feature type="domain" description="HAMP" evidence="16">
    <location>
        <begin position="88"/>
        <end position="132"/>
    </location>
</feature>
<dbReference type="Pfam" id="PF02518">
    <property type="entry name" value="HATPase_c"/>
    <property type="match status" value="1"/>
</dbReference>
<evidence type="ECO:0000256" key="3">
    <source>
        <dbReference type="ARBA" id="ARBA00012438"/>
    </source>
</evidence>
<keyword evidence="7 14" id="KW-0812">Transmembrane</keyword>
<dbReference type="Proteomes" id="UP001267290">
    <property type="component" value="Unassembled WGS sequence"/>
</dbReference>
<dbReference type="PRINTS" id="PR00344">
    <property type="entry name" value="BCTRLSENSOR"/>
</dbReference>
<comment type="subcellular location">
    <subcellularLocation>
        <location evidence="2">Cell membrane</location>
        <topology evidence="2">Multi-pass membrane protein</topology>
    </subcellularLocation>
</comment>
<dbReference type="InterPro" id="IPR003594">
    <property type="entry name" value="HATPase_dom"/>
</dbReference>
<dbReference type="PROSITE" id="PS50109">
    <property type="entry name" value="HIS_KIN"/>
    <property type="match status" value="1"/>
</dbReference>
<dbReference type="PANTHER" id="PTHR45528">
    <property type="entry name" value="SENSOR HISTIDINE KINASE CPXA"/>
    <property type="match status" value="1"/>
</dbReference>
<keyword evidence="9 17" id="KW-0418">Kinase</keyword>
<evidence type="ECO:0000256" key="8">
    <source>
        <dbReference type="ARBA" id="ARBA00022741"/>
    </source>
</evidence>
<dbReference type="Gene3D" id="1.10.287.130">
    <property type="match status" value="1"/>
</dbReference>
<protein>
    <recommendedName>
        <fullName evidence="3">histidine kinase</fullName>
        <ecNumber evidence="3">2.7.13.3</ecNumber>
    </recommendedName>
</protein>
<dbReference type="InterPro" id="IPR036890">
    <property type="entry name" value="HATPase_C_sf"/>
</dbReference>
<dbReference type="SMART" id="SM00387">
    <property type="entry name" value="HATPase_c"/>
    <property type="match status" value="1"/>
</dbReference>
<dbReference type="PANTHER" id="PTHR45528:SF1">
    <property type="entry name" value="SENSOR HISTIDINE KINASE CPXA"/>
    <property type="match status" value="1"/>
</dbReference>
<dbReference type="Pfam" id="PF00512">
    <property type="entry name" value="HisKA"/>
    <property type="match status" value="1"/>
</dbReference>
<dbReference type="EMBL" id="JAVDSB010000002">
    <property type="protein sequence ID" value="MDR6550921.1"/>
    <property type="molecule type" value="Genomic_DNA"/>
</dbReference>
<organism evidence="17 18">
    <name type="scientific">Paenibacillus qinlingensis</name>
    <dbReference type="NCBI Taxonomy" id="1837343"/>
    <lineage>
        <taxon>Bacteria</taxon>
        <taxon>Bacillati</taxon>
        <taxon>Bacillota</taxon>
        <taxon>Bacilli</taxon>
        <taxon>Bacillales</taxon>
        <taxon>Paenibacillaceae</taxon>
        <taxon>Paenibacillus</taxon>
    </lineage>
</organism>
<dbReference type="SUPFAM" id="SSF55874">
    <property type="entry name" value="ATPase domain of HSP90 chaperone/DNA topoisomerase II/histidine kinase"/>
    <property type="match status" value="1"/>
</dbReference>
<dbReference type="InterPro" id="IPR050398">
    <property type="entry name" value="HssS/ArlS-like"/>
</dbReference>
<dbReference type="SMART" id="SM00388">
    <property type="entry name" value="HisKA"/>
    <property type="match status" value="1"/>
</dbReference>
<keyword evidence="11 14" id="KW-1133">Transmembrane helix</keyword>
<evidence type="ECO:0000313" key="18">
    <source>
        <dbReference type="Proteomes" id="UP001267290"/>
    </source>
</evidence>
<keyword evidence="12" id="KW-0902">Two-component regulatory system</keyword>
<dbReference type="RefSeq" id="WP_310226135.1">
    <property type="nucleotide sequence ID" value="NZ_JAVDSB010000002.1"/>
</dbReference>
<dbReference type="InterPro" id="IPR005467">
    <property type="entry name" value="His_kinase_dom"/>
</dbReference>
<keyword evidence="5" id="KW-0597">Phosphoprotein</keyword>
<dbReference type="CDD" id="cd06225">
    <property type="entry name" value="HAMP"/>
    <property type="match status" value="1"/>
</dbReference>
<sequence length="364" mass="42149">MKNNLYKRIVTKLIIMLTISAVSTLMFIFCIYTTLRILLYNGDRTAWLYFNIIDEKIGIQSCYFLLGFLFFIGITVVLSLKPMQYFMRILESVEEIEAGHFDHRIATKSDDELSQLAMGINRIVDRLQRSQQDELKAEQTKNELITNVSHDLRTPLTSILGYLRLISEDRYKDEVELRYYTDIAYTKSRRLERMVNDLFDYTQMSYGQSRLNRSKINITDLISQLAADFSFQLREANMEIRLSYQKEIAMILADGDKLMRALENLISNAIRYSKYGRFIDVSVEQATEHLILHIMNDGMPIPSADLPHIFERFYRAEKSRSEHNGGSGLGLAIVKSIVDAHEGTITVSSSEQHTVFEIKLPLYI</sequence>
<dbReference type="SMART" id="SM00304">
    <property type="entry name" value="HAMP"/>
    <property type="match status" value="1"/>
</dbReference>
<evidence type="ECO:0000256" key="13">
    <source>
        <dbReference type="ARBA" id="ARBA00023136"/>
    </source>
</evidence>
<feature type="transmembrane region" description="Helical" evidence="14">
    <location>
        <begin position="12"/>
        <end position="37"/>
    </location>
</feature>
<feature type="transmembrane region" description="Helical" evidence="14">
    <location>
        <begin position="57"/>
        <end position="80"/>
    </location>
</feature>
<proteinExistence type="predicted"/>
<dbReference type="EC" id="2.7.13.3" evidence="3"/>
<dbReference type="CDD" id="cd00075">
    <property type="entry name" value="HATPase"/>
    <property type="match status" value="1"/>
</dbReference>
<evidence type="ECO:0000256" key="11">
    <source>
        <dbReference type="ARBA" id="ARBA00022989"/>
    </source>
</evidence>
<comment type="caution">
    <text evidence="17">The sequence shown here is derived from an EMBL/GenBank/DDBJ whole genome shotgun (WGS) entry which is preliminary data.</text>
</comment>
<name>A0ABU1NTV8_9BACL</name>
<dbReference type="Gene3D" id="3.30.565.10">
    <property type="entry name" value="Histidine kinase-like ATPase, C-terminal domain"/>
    <property type="match status" value="1"/>
</dbReference>
<accession>A0ABU1NTV8</accession>
<evidence type="ECO:0000256" key="9">
    <source>
        <dbReference type="ARBA" id="ARBA00022777"/>
    </source>
</evidence>
<dbReference type="GO" id="GO:0016301">
    <property type="term" value="F:kinase activity"/>
    <property type="evidence" value="ECO:0007669"/>
    <property type="project" value="UniProtKB-KW"/>
</dbReference>
<gene>
    <name evidence="17" type="ORF">J2736_002108</name>
</gene>
<feature type="domain" description="Histidine kinase" evidence="15">
    <location>
        <begin position="147"/>
        <end position="364"/>
    </location>
</feature>
<keyword evidence="8" id="KW-0547">Nucleotide-binding</keyword>